<dbReference type="SUPFAM" id="SSF52266">
    <property type="entry name" value="SGNH hydrolase"/>
    <property type="match status" value="1"/>
</dbReference>
<accession>A0ABN1J003</accession>
<dbReference type="InterPro" id="IPR036514">
    <property type="entry name" value="SGNH_hydro_sf"/>
</dbReference>
<sequence>MTDCRFLALGDSYTIGEGVAPQERWPVQLAHRLRADDIAIGEPEIIAKTGWTTDELSAAMDAAAFSPPYALVTLLIGVNNQYRGRDLDNYRAEFGALLARAIMLAGGRADRILVVSIPDWGVTRFAREPGRDPERIAAQIDAFNAAARAIAAEREVAFVDVTGISREAGDADDLLVGDGLHPSALQYTRWTAAIHDAAKRSLAPG</sequence>
<feature type="domain" description="SGNH hydrolase-type esterase" evidence="1">
    <location>
        <begin position="8"/>
        <end position="187"/>
    </location>
</feature>
<protein>
    <submittedName>
        <fullName evidence="2">SGNH/GDSL hydrolase family protein</fullName>
    </submittedName>
</protein>
<dbReference type="Gene3D" id="3.40.50.1110">
    <property type="entry name" value="SGNH hydrolase"/>
    <property type="match status" value="1"/>
</dbReference>
<organism evidence="2 3">
    <name type="scientific">Dokdonella soli</name>
    <dbReference type="NCBI Taxonomy" id="529810"/>
    <lineage>
        <taxon>Bacteria</taxon>
        <taxon>Pseudomonadati</taxon>
        <taxon>Pseudomonadota</taxon>
        <taxon>Gammaproteobacteria</taxon>
        <taxon>Lysobacterales</taxon>
        <taxon>Rhodanobacteraceae</taxon>
        <taxon>Dokdonella</taxon>
    </lineage>
</organism>
<reference evidence="2 3" key="1">
    <citation type="journal article" date="2019" name="Int. J. Syst. Evol. Microbiol.">
        <title>The Global Catalogue of Microorganisms (GCM) 10K type strain sequencing project: providing services to taxonomists for standard genome sequencing and annotation.</title>
        <authorList>
            <consortium name="The Broad Institute Genomics Platform"/>
            <consortium name="The Broad Institute Genome Sequencing Center for Infectious Disease"/>
            <person name="Wu L."/>
            <person name="Ma J."/>
        </authorList>
    </citation>
    <scope>NUCLEOTIDE SEQUENCE [LARGE SCALE GENOMIC DNA]</scope>
    <source>
        <strain evidence="2 3">JCM 15421</strain>
    </source>
</reference>
<dbReference type="EMBL" id="BAAAEU010000032">
    <property type="protein sequence ID" value="GAA0724878.1"/>
    <property type="molecule type" value="Genomic_DNA"/>
</dbReference>
<evidence type="ECO:0000313" key="2">
    <source>
        <dbReference type="EMBL" id="GAA0724878.1"/>
    </source>
</evidence>
<dbReference type="InterPro" id="IPR051532">
    <property type="entry name" value="Ester_Hydrolysis_Enzymes"/>
</dbReference>
<evidence type="ECO:0000313" key="3">
    <source>
        <dbReference type="Proteomes" id="UP001501523"/>
    </source>
</evidence>
<evidence type="ECO:0000259" key="1">
    <source>
        <dbReference type="Pfam" id="PF13472"/>
    </source>
</evidence>
<dbReference type="Proteomes" id="UP001501523">
    <property type="component" value="Unassembled WGS sequence"/>
</dbReference>
<comment type="caution">
    <text evidence="2">The sequence shown here is derived from an EMBL/GenBank/DDBJ whole genome shotgun (WGS) entry which is preliminary data.</text>
</comment>
<name>A0ABN1J003_9GAMM</name>
<dbReference type="InterPro" id="IPR013830">
    <property type="entry name" value="SGNH_hydro"/>
</dbReference>
<dbReference type="GO" id="GO:0016787">
    <property type="term" value="F:hydrolase activity"/>
    <property type="evidence" value="ECO:0007669"/>
    <property type="project" value="UniProtKB-KW"/>
</dbReference>
<dbReference type="Pfam" id="PF13472">
    <property type="entry name" value="Lipase_GDSL_2"/>
    <property type="match status" value="1"/>
</dbReference>
<dbReference type="PANTHER" id="PTHR30383">
    <property type="entry name" value="THIOESTERASE 1/PROTEASE 1/LYSOPHOSPHOLIPASE L1"/>
    <property type="match status" value="1"/>
</dbReference>
<keyword evidence="2" id="KW-0378">Hydrolase</keyword>
<keyword evidence="3" id="KW-1185">Reference proteome</keyword>
<dbReference type="RefSeq" id="WP_343794148.1">
    <property type="nucleotide sequence ID" value="NZ_BAAAEU010000032.1"/>
</dbReference>
<proteinExistence type="predicted"/>
<gene>
    <name evidence="2" type="ORF">GCM10009105_37880</name>
</gene>